<comment type="caution">
    <text evidence="1">The sequence shown here is derived from an EMBL/GenBank/DDBJ whole genome shotgun (WGS) entry which is preliminary data.</text>
</comment>
<accession>A0A1G2DIQ0</accession>
<dbReference type="InterPro" id="IPR019004">
    <property type="entry name" value="YqeY/Aim41"/>
</dbReference>
<dbReference type="PANTHER" id="PTHR28055">
    <property type="entry name" value="ALTERED INHERITANCE OF MITOCHONDRIA PROTEIN 41, MITOCHONDRIAL"/>
    <property type="match status" value="1"/>
</dbReference>
<evidence type="ECO:0008006" key="3">
    <source>
        <dbReference type="Google" id="ProtNLM"/>
    </source>
</evidence>
<dbReference type="STRING" id="1798664.A3C93_06300"/>
<dbReference type="GO" id="GO:0016884">
    <property type="term" value="F:carbon-nitrogen ligase activity, with glutamine as amido-N-donor"/>
    <property type="evidence" value="ECO:0007669"/>
    <property type="project" value="InterPro"/>
</dbReference>
<dbReference type="InterPro" id="IPR003789">
    <property type="entry name" value="Asn/Gln_tRNA_amidoTrase-B-like"/>
</dbReference>
<organism evidence="1 2">
    <name type="scientific">Candidatus Lloydbacteria bacterium RIFCSPHIGHO2_02_FULL_54_17</name>
    <dbReference type="NCBI Taxonomy" id="1798664"/>
    <lineage>
        <taxon>Bacteria</taxon>
        <taxon>Candidatus Lloydiibacteriota</taxon>
    </lineage>
</organism>
<dbReference type="SUPFAM" id="SSF89095">
    <property type="entry name" value="GatB/YqeY motif"/>
    <property type="match status" value="1"/>
</dbReference>
<dbReference type="Gene3D" id="1.10.10.410">
    <property type="match status" value="1"/>
</dbReference>
<dbReference type="InterPro" id="IPR042184">
    <property type="entry name" value="YqeY/Aim41_N"/>
</dbReference>
<dbReference type="EMBL" id="MHLO01000016">
    <property type="protein sequence ID" value="OGZ12688.1"/>
    <property type="molecule type" value="Genomic_DNA"/>
</dbReference>
<sequence length="151" mass="16783">MTIQQTVREQMKDAMRKREALRLEVLRGMLAAFTNELLTKRRKPQEELGDEDVLTVLKRLVKQRKDSAQQFTAGGRPELAEKEEKELLIIDKFLPKAMPREEIKVIALAKKAELGVADKSGLGKLIGAVMKECKGAADGGDVKAVVEEVLA</sequence>
<protein>
    <recommendedName>
        <fullName evidence="3">Glutamyl-tRNA amidotransferase</fullName>
    </recommendedName>
</protein>
<dbReference type="PANTHER" id="PTHR28055:SF1">
    <property type="entry name" value="ALTERED INHERITANCE OF MITOCHONDRIA PROTEIN 41, MITOCHONDRIAL"/>
    <property type="match status" value="1"/>
</dbReference>
<reference evidence="1 2" key="1">
    <citation type="journal article" date="2016" name="Nat. Commun.">
        <title>Thousands of microbial genomes shed light on interconnected biogeochemical processes in an aquifer system.</title>
        <authorList>
            <person name="Anantharaman K."/>
            <person name="Brown C.T."/>
            <person name="Hug L.A."/>
            <person name="Sharon I."/>
            <person name="Castelle C.J."/>
            <person name="Probst A.J."/>
            <person name="Thomas B.C."/>
            <person name="Singh A."/>
            <person name="Wilkins M.J."/>
            <person name="Karaoz U."/>
            <person name="Brodie E.L."/>
            <person name="Williams K.H."/>
            <person name="Hubbard S.S."/>
            <person name="Banfield J.F."/>
        </authorList>
    </citation>
    <scope>NUCLEOTIDE SEQUENCE [LARGE SCALE GENOMIC DNA]</scope>
</reference>
<dbReference type="Proteomes" id="UP000178636">
    <property type="component" value="Unassembled WGS sequence"/>
</dbReference>
<gene>
    <name evidence="1" type="ORF">A3C93_06300</name>
</gene>
<evidence type="ECO:0000313" key="2">
    <source>
        <dbReference type="Proteomes" id="UP000178636"/>
    </source>
</evidence>
<dbReference type="Pfam" id="PF09424">
    <property type="entry name" value="YqeY"/>
    <property type="match status" value="1"/>
</dbReference>
<dbReference type="InterPro" id="IPR023168">
    <property type="entry name" value="GatB_Yqey_C_2"/>
</dbReference>
<dbReference type="AlphaFoldDB" id="A0A1G2DIQ0"/>
<name>A0A1G2DIQ0_9BACT</name>
<proteinExistence type="predicted"/>
<evidence type="ECO:0000313" key="1">
    <source>
        <dbReference type="EMBL" id="OGZ12688.1"/>
    </source>
</evidence>
<dbReference type="Gene3D" id="1.10.1510.10">
    <property type="entry name" value="Uncharacterised protein YqeY/AIM41 PF09424, N-terminal domain"/>
    <property type="match status" value="1"/>
</dbReference>